<protein>
    <recommendedName>
        <fullName evidence="3">Bacterial type II secretion system protein E domain-containing protein</fullName>
    </recommendedName>
</protein>
<dbReference type="SUPFAM" id="SSF52540">
    <property type="entry name" value="P-loop containing nucleoside triphosphate hydrolases"/>
    <property type="match status" value="1"/>
</dbReference>
<dbReference type="EMBL" id="CADCXU010028937">
    <property type="protein sequence ID" value="CAB0015353.1"/>
    <property type="molecule type" value="Genomic_DNA"/>
</dbReference>
<dbReference type="Gene3D" id="3.40.50.300">
    <property type="entry name" value="P-loop containing nucleotide triphosphate hydrolases"/>
    <property type="match status" value="1"/>
</dbReference>
<dbReference type="InterPro" id="IPR001482">
    <property type="entry name" value="T2SS/T4SS_dom"/>
</dbReference>
<evidence type="ECO:0000256" key="1">
    <source>
        <dbReference type="ARBA" id="ARBA00022741"/>
    </source>
</evidence>
<dbReference type="Proteomes" id="UP000479000">
    <property type="component" value="Unassembled WGS sequence"/>
</dbReference>
<feature type="domain" description="Bacterial type II secretion system protein E" evidence="3">
    <location>
        <begin position="1"/>
        <end position="71"/>
    </location>
</feature>
<dbReference type="OrthoDB" id="6374923at2759"/>
<proteinExistence type="predicted"/>
<dbReference type="PANTHER" id="PTHR30258">
    <property type="entry name" value="TYPE II SECRETION SYSTEM PROTEIN GSPE-RELATED"/>
    <property type="match status" value="1"/>
</dbReference>
<gene>
    <name evidence="4" type="ORF">NTEN_LOCUS19693</name>
</gene>
<dbReference type="GO" id="GO:0005886">
    <property type="term" value="C:plasma membrane"/>
    <property type="evidence" value="ECO:0007669"/>
    <property type="project" value="TreeGrafter"/>
</dbReference>
<dbReference type="Pfam" id="PF00437">
    <property type="entry name" value="T2SSE"/>
    <property type="match status" value="1"/>
</dbReference>
<feature type="non-terminal residue" evidence="4">
    <location>
        <position position="71"/>
    </location>
</feature>
<keyword evidence="2" id="KW-0067">ATP-binding</keyword>
<dbReference type="GO" id="GO:0005524">
    <property type="term" value="F:ATP binding"/>
    <property type="evidence" value="ECO:0007669"/>
    <property type="project" value="UniProtKB-KW"/>
</dbReference>
<accession>A0A6H5HDL4</accession>
<evidence type="ECO:0000313" key="5">
    <source>
        <dbReference type="Proteomes" id="UP000479000"/>
    </source>
</evidence>
<keyword evidence="5" id="KW-1185">Reference proteome</keyword>
<evidence type="ECO:0000256" key="2">
    <source>
        <dbReference type="ARBA" id="ARBA00022840"/>
    </source>
</evidence>
<dbReference type="InterPro" id="IPR027417">
    <property type="entry name" value="P-loop_NTPase"/>
</dbReference>
<keyword evidence="1" id="KW-0547">Nucleotide-binding</keyword>
<dbReference type="GO" id="GO:0016887">
    <property type="term" value="F:ATP hydrolysis activity"/>
    <property type="evidence" value="ECO:0007669"/>
    <property type="project" value="TreeGrafter"/>
</dbReference>
<dbReference type="PANTHER" id="PTHR30258:SF1">
    <property type="entry name" value="PROTEIN TRANSPORT PROTEIN HOFB HOMOLOG"/>
    <property type="match status" value="1"/>
</dbReference>
<reference evidence="4 5" key="1">
    <citation type="submission" date="2020-02" db="EMBL/GenBank/DDBJ databases">
        <authorList>
            <person name="Ferguson B K."/>
        </authorList>
    </citation>
    <scope>NUCLEOTIDE SEQUENCE [LARGE SCALE GENOMIC DNA]</scope>
</reference>
<dbReference type="AlphaFoldDB" id="A0A6H5HDL4"/>
<evidence type="ECO:0000259" key="3">
    <source>
        <dbReference type="Pfam" id="PF00437"/>
    </source>
</evidence>
<organism evidence="4 5">
    <name type="scientific">Nesidiocoris tenuis</name>
    <dbReference type="NCBI Taxonomy" id="355587"/>
    <lineage>
        <taxon>Eukaryota</taxon>
        <taxon>Metazoa</taxon>
        <taxon>Ecdysozoa</taxon>
        <taxon>Arthropoda</taxon>
        <taxon>Hexapoda</taxon>
        <taxon>Insecta</taxon>
        <taxon>Pterygota</taxon>
        <taxon>Neoptera</taxon>
        <taxon>Paraneoptera</taxon>
        <taxon>Hemiptera</taxon>
        <taxon>Heteroptera</taxon>
        <taxon>Panheteroptera</taxon>
        <taxon>Cimicomorpha</taxon>
        <taxon>Miridae</taxon>
        <taxon>Dicyphina</taxon>
        <taxon>Nesidiocoris</taxon>
    </lineage>
</organism>
<sequence length="71" mass="7831">MPGEARDSAVIKLVFTAAMTGHQVWSSIHTNSAIAVISRLRDQGVEQYKLTDPKLLTGIISQRLVKKLCTH</sequence>
<name>A0A6H5HDL4_9HEMI</name>
<evidence type="ECO:0000313" key="4">
    <source>
        <dbReference type="EMBL" id="CAB0015353.1"/>
    </source>
</evidence>